<reference evidence="2" key="2">
    <citation type="submission" date="2023-01" db="EMBL/GenBank/DDBJ databases">
        <authorList>
            <person name="Petersen C."/>
        </authorList>
    </citation>
    <scope>NUCLEOTIDE SEQUENCE</scope>
    <source>
        <strain evidence="2">IBT 17514</strain>
    </source>
</reference>
<feature type="compositionally biased region" description="Basic and acidic residues" evidence="1">
    <location>
        <begin position="49"/>
        <end position="67"/>
    </location>
</feature>
<comment type="caution">
    <text evidence="2">The sequence shown here is derived from an EMBL/GenBank/DDBJ whole genome shotgun (WGS) entry which is preliminary data.</text>
</comment>
<evidence type="ECO:0000313" key="2">
    <source>
        <dbReference type="EMBL" id="KAJ5703355.1"/>
    </source>
</evidence>
<dbReference type="AlphaFoldDB" id="A0AAD6MQ80"/>
<sequence>MAKRRASSPAANGMKPKKEKKAKPPDNKKRKRNSKNTNGTEKLNGVGIHDGDSNKRMSPWDETERNPVDVNSLNLTETIIYDISEDEEEGPPPKKAKKNPKWEHKGPTPLIDLEQLPDGWTANEPDLDTFDIDGQIDRCHERLEANIMPMVFEQRLKEYQLVKNKQVYNQNLYPDLTPAVIERILNLRTIFNEMDQTPSHNGFQSNGHKVESDDMIAARERKARQQENIKAVLQAYMSGQLQWMEGYVTYWSKGQQLCQPRLFDWDEFEAIYDRVDGNSSFWTEGYKLAVRIPGYKWWMELEFAHDTGASMMTLFRGDIRTLMGPFGPPNEPLLRVGWVTSFVTLAGTVARDIVQVEVTILDANQQRLAPWTRVQASLVDGYYQPGANARLDGPWLRYMMYYANVPDGNSRLYIADTQNNLTNELQDLGLLEIALQQGELLLRLGLHQL</sequence>
<evidence type="ECO:0000313" key="3">
    <source>
        <dbReference type="Proteomes" id="UP001215712"/>
    </source>
</evidence>
<reference evidence="2" key="1">
    <citation type="journal article" date="2023" name="IMA Fungus">
        <title>Comparative genomic study of the Penicillium genus elucidates a diverse pangenome and 15 lateral gene transfer events.</title>
        <authorList>
            <person name="Petersen C."/>
            <person name="Sorensen T."/>
            <person name="Nielsen M.R."/>
            <person name="Sondergaard T.E."/>
            <person name="Sorensen J.L."/>
            <person name="Fitzpatrick D.A."/>
            <person name="Frisvad J.C."/>
            <person name="Nielsen K.L."/>
        </authorList>
    </citation>
    <scope>NUCLEOTIDE SEQUENCE</scope>
    <source>
        <strain evidence="2">IBT 17514</strain>
    </source>
</reference>
<protein>
    <submittedName>
        <fullName evidence="2">Uncharacterized protein</fullName>
    </submittedName>
</protein>
<dbReference type="EMBL" id="JAQJAN010000023">
    <property type="protein sequence ID" value="KAJ5703355.1"/>
    <property type="molecule type" value="Genomic_DNA"/>
</dbReference>
<dbReference type="Proteomes" id="UP001215712">
    <property type="component" value="Unassembled WGS sequence"/>
</dbReference>
<name>A0AAD6MQ80_9EURO</name>
<accession>A0AAD6MQ80</accession>
<organism evidence="2 3">
    <name type="scientific">Penicillium malachiteum</name>
    <dbReference type="NCBI Taxonomy" id="1324776"/>
    <lineage>
        <taxon>Eukaryota</taxon>
        <taxon>Fungi</taxon>
        <taxon>Dikarya</taxon>
        <taxon>Ascomycota</taxon>
        <taxon>Pezizomycotina</taxon>
        <taxon>Eurotiomycetes</taxon>
        <taxon>Eurotiomycetidae</taxon>
        <taxon>Eurotiales</taxon>
        <taxon>Aspergillaceae</taxon>
        <taxon>Penicillium</taxon>
    </lineage>
</organism>
<evidence type="ECO:0000256" key="1">
    <source>
        <dbReference type="SAM" id="MobiDB-lite"/>
    </source>
</evidence>
<proteinExistence type="predicted"/>
<feature type="region of interest" description="Disordered" evidence="1">
    <location>
        <begin position="1"/>
        <end position="110"/>
    </location>
</feature>
<keyword evidence="3" id="KW-1185">Reference proteome</keyword>
<gene>
    <name evidence="2" type="ORF">N7493_011744</name>
</gene>